<dbReference type="STRING" id="6832.A0A553PF45"/>
<comment type="subcellular location">
    <subcellularLocation>
        <location evidence="1">Nucleus</location>
    </subcellularLocation>
</comment>
<dbReference type="FunFam" id="1.25.40.10:FF:000091">
    <property type="entry name" value="Pre-mRNA-processing factor 39"/>
    <property type="match status" value="1"/>
</dbReference>
<evidence type="ECO:0000256" key="4">
    <source>
        <dbReference type="ARBA" id="ARBA00023187"/>
    </source>
</evidence>
<dbReference type="AlphaFoldDB" id="A0A553PF45"/>
<reference evidence="8 9" key="1">
    <citation type="journal article" date="2018" name="Nat. Ecol. Evol.">
        <title>Genomic signatures of mitonuclear coevolution across populations of Tigriopus californicus.</title>
        <authorList>
            <person name="Barreto F.S."/>
            <person name="Watson E.T."/>
            <person name="Lima T.G."/>
            <person name="Willett C.S."/>
            <person name="Edmands S."/>
            <person name="Li W."/>
            <person name="Burton R.S."/>
        </authorList>
    </citation>
    <scope>NUCLEOTIDE SEQUENCE [LARGE SCALE GENOMIC DNA]</scope>
    <source>
        <strain evidence="8 9">San Diego</strain>
    </source>
</reference>
<gene>
    <name evidence="8" type="ORF">TCAL_12029</name>
</gene>
<dbReference type="PANTHER" id="PTHR17204">
    <property type="entry name" value="PRE-MRNA PROCESSING PROTEIN PRP39-RELATED"/>
    <property type="match status" value="1"/>
</dbReference>
<evidence type="ECO:0000256" key="3">
    <source>
        <dbReference type="ARBA" id="ARBA00022737"/>
    </source>
</evidence>
<name>A0A553PF45_TIGCA</name>
<dbReference type="SMART" id="SM00386">
    <property type="entry name" value="HAT"/>
    <property type="match status" value="7"/>
</dbReference>
<evidence type="ECO:0008006" key="10">
    <source>
        <dbReference type="Google" id="ProtNLM"/>
    </source>
</evidence>
<keyword evidence="2" id="KW-0507">mRNA processing</keyword>
<dbReference type="InterPro" id="IPR059164">
    <property type="entry name" value="HAT_PRP39_C"/>
</dbReference>
<feature type="compositionally biased region" description="Basic and acidic residues" evidence="7">
    <location>
        <begin position="47"/>
        <end position="56"/>
    </location>
</feature>
<keyword evidence="9" id="KW-1185">Reference proteome</keyword>
<dbReference type="GO" id="GO:0000243">
    <property type="term" value="C:commitment complex"/>
    <property type="evidence" value="ECO:0007669"/>
    <property type="project" value="TreeGrafter"/>
</dbReference>
<feature type="region of interest" description="Disordered" evidence="7">
    <location>
        <begin position="1"/>
        <end position="84"/>
    </location>
</feature>
<dbReference type="Gene3D" id="1.25.40.10">
    <property type="entry name" value="Tetratricopeptide repeat domain"/>
    <property type="match status" value="2"/>
</dbReference>
<comment type="similarity">
    <text evidence="6">Belongs to the PRP39 family.</text>
</comment>
<dbReference type="Pfam" id="PF23240">
    <property type="entry name" value="HAT_PRP39_N"/>
    <property type="match status" value="1"/>
</dbReference>
<dbReference type="EMBL" id="VCGU01000004">
    <property type="protein sequence ID" value="TRY76315.1"/>
    <property type="molecule type" value="Genomic_DNA"/>
</dbReference>
<dbReference type="OMA" id="IISWANL"/>
<dbReference type="InterPro" id="IPR003107">
    <property type="entry name" value="HAT"/>
</dbReference>
<protein>
    <recommendedName>
        <fullName evidence="10">Suppressor of forked domain-containing protein</fullName>
    </recommendedName>
</protein>
<evidence type="ECO:0000313" key="8">
    <source>
        <dbReference type="EMBL" id="TRY76315.1"/>
    </source>
</evidence>
<keyword evidence="5" id="KW-0539">Nucleus</keyword>
<feature type="compositionally biased region" description="Pro residues" evidence="7">
    <location>
        <begin position="1"/>
        <end position="10"/>
    </location>
</feature>
<dbReference type="GO" id="GO:0071004">
    <property type="term" value="C:U2-type prespliceosome"/>
    <property type="evidence" value="ECO:0007669"/>
    <property type="project" value="TreeGrafter"/>
</dbReference>
<accession>A0A553PF45</accession>
<comment type="caution">
    <text evidence="8">The sequence shown here is derived from an EMBL/GenBank/DDBJ whole genome shotgun (WGS) entry which is preliminary data.</text>
</comment>
<dbReference type="GO" id="GO:0030627">
    <property type="term" value="F:pre-mRNA 5'-splice site binding"/>
    <property type="evidence" value="ECO:0007669"/>
    <property type="project" value="TreeGrafter"/>
</dbReference>
<dbReference type="Pfam" id="PF23241">
    <property type="entry name" value="HAT_PRP39_C"/>
    <property type="match status" value="1"/>
</dbReference>
<proteinExistence type="inferred from homology"/>
<organism evidence="8 9">
    <name type="scientific">Tigriopus californicus</name>
    <name type="common">Marine copepod</name>
    <dbReference type="NCBI Taxonomy" id="6832"/>
    <lineage>
        <taxon>Eukaryota</taxon>
        <taxon>Metazoa</taxon>
        <taxon>Ecdysozoa</taxon>
        <taxon>Arthropoda</taxon>
        <taxon>Crustacea</taxon>
        <taxon>Multicrustacea</taxon>
        <taxon>Hexanauplia</taxon>
        <taxon>Copepoda</taxon>
        <taxon>Harpacticoida</taxon>
        <taxon>Harpacticidae</taxon>
        <taxon>Tigriopus</taxon>
    </lineage>
</organism>
<evidence type="ECO:0000256" key="6">
    <source>
        <dbReference type="ARBA" id="ARBA00038019"/>
    </source>
</evidence>
<dbReference type="SUPFAM" id="SSF48452">
    <property type="entry name" value="TPR-like"/>
    <property type="match status" value="2"/>
</dbReference>
<dbReference type="GO" id="GO:0005685">
    <property type="term" value="C:U1 snRNP"/>
    <property type="evidence" value="ECO:0007669"/>
    <property type="project" value="TreeGrafter"/>
</dbReference>
<evidence type="ECO:0000313" key="9">
    <source>
        <dbReference type="Proteomes" id="UP000318571"/>
    </source>
</evidence>
<keyword evidence="4" id="KW-0508">mRNA splicing</keyword>
<evidence type="ECO:0000256" key="1">
    <source>
        <dbReference type="ARBA" id="ARBA00004123"/>
    </source>
</evidence>
<dbReference type="PANTHER" id="PTHR17204:SF5">
    <property type="entry name" value="PRE-MRNA-PROCESSING FACTOR 39"/>
    <property type="match status" value="1"/>
</dbReference>
<dbReference type="InterPro" id="IPR011990">
    <property type="entry name" value="TPR-like_helical_dom_sf"/>
</dbReference>
<dbReference type="GO" id="GO:0000395">
    <property type="term" value="P:mRNA 5'-splice site recognition"/>
    <property type="evidence" value="ECO:0007669"/>
    <property type="project" value="TreeGrafter"/>
</dbReference>
<feature type="compositionally biased region" description="Basic and acidic residues" evidence="7">
    <location>
        <begin position="69"/>
        <end position="84"/>
    </location>
</feature>
<keyword evidence="3" id="KW-0677">Repeat</keyword>
<dbReference type="Proteomes" id="UP000318571">
    <property type="component" value="Chromosome 5"/>
</dbReference>
<evidence type="ECO:0000256" key="7">
    <source>
        <dbReference type="SAM" id="MobiDB-lite"/>
    </source>
</evidence>
<evidence type="ECO:0000256" key="5">
    <source>
        <dbReference type="ARBA" id="ARBA00023242"/>
    </source>
</evidence>
<feature type="region of interest" description="Disordered" evidence="7">
    <location>
        <begin position="281"/>
        <end position="308"/>
    </location>
</feature>
<evidence type="ECO:0000256" key="2">
    <source>
        <dbReference type="ARBA" id="ARBA00022664"/>
    </source>
</evidence>
<sequence length="708" mass="80985">MDDPAPPSPPMALTGAETADPPPAKKAKVDHDSETTPPDPVAETQAEDAKDAKDAENVPDSDTPLDPSLESKNDESSSGKKERPADLAKFWKTVEDDPADFTGWTYLLQFVDANANEDEAREAYEAFLFRYPYCYGYWKKYADYEKRREHPDRCQRVFDQGLKAIPLSADLWLHYLNHIKVEEKDRPEFVRAQFERAVAACGREWRSDKLWDSYVKWEKEGQNQVKVMDLYDRILSNPTQGLAHQFDMFKDFVKEVHPKDMLAVDEFLALRKEVLSALKAEKAPASTDNPAEAAEAEPAEPEVPILSEEEENQALREKLIHQRKKMYKDTEEKSQERWKFEDQIKRPYFHMKPLERGQLKNWKEYLDHEITERKKEGGDEEAVVILFERCLIACALYEEFWQKYAQWLQERRGDHVEAIRDVYRRATTHHLPTKVDIHVQYAAFEEEQGQYETSLAILKKIQKEHPNLLSLALRQINIERRQGNVEAVHRLYEESIDKFKPPTKSDLAIKYSRFVRLHLRDFPKAKAIIEKALEADDKNPKLYLQILDIMLHENPLNVEAVTALFDVALEKLSNSKHQMLFSQRKVEFLEDFGLDIKGLQEAQKAHSALAKQTREAQAKADSTKEGEEVGSAIKTIEGRGGSKTNGTTTYAAPAANSAAYAAQHNNQYQQYGARYSAQYGQYGQYGSYYQGSGAGGYYGGSSGGTGGY</sequence>